<comment type="caution">
    <text evidence="2">The sequence shown here is derived from an EMBL/GenBank/DDBJ whole genome shotgun (WGS) entry which is preliminary data.</text>
</comment>
<proteinExistence type="predicted"/>
<name>A0A443NEN2_9MAGN</name>
<dbReference type="AlphaFoldDB" id="A0A443NEN2"/>
<keyword evidence="3" id="KW-1185">Reference proteome</keyword>
<dbReference type="EMBL" id="QPKB01000002">
    <property type="protein sequence ID" value="RWR76981.1"/>
    <property type="molecule type" value="Genomic_DNA"/>
</dbReference>
<keyword evidence="1" id="KW-1133">Transmembrane helix</keyword>
<sequence>MEELDTVVIVSALVTMVAVCVELAALWLTLEEERPRKKRRMPGGAHAGKKLKTTIVGEINNALSSVALAIHALAESINTTESFHSLIKKVIAVVTSLPFIPPQAHVHVIEYLAQNERRANIFLALNDQMKQQWFEMHFPPGSSSSSP</sequence>
<protein>
    <submittedName>
        <fullName evidence="2">Uncharacterized protein</fullName>
    </submittedName>
</protein>
<accession>A0A443NEN2</accession>
<reference evidence="2 3" key="1">
    <citation type="journal article" date="2019" name="Nat. Plants">
        <title>Stout camphor tree genome fills gaps in understanding of flowering plant genome evolution.</title>
        <authorList>
            <person name="Chaw S.M."/>
            <person name="Liu Y.C."/>
            <person name="Wu Y.W."/>
            <person name="Wang H.Y."/>
            <person name="Lin C.I."/>
            <person name="Wu C.S."/>
            <person name="Ke H.M."/>
            <person name="Chang L.Y."/>
            <person name="Hsu C.Y."/>
            <person name="Yang H.T."/>
            <person name="Sudianto E."/>
            <person name="Hsu M.H."/>
            <person name="Wu K.P."/>
            <person name="Wang L.N."/>
            <person name="Leebens-Mack J.H."/>
            <person name="Tsai I.J."/>
        </authorList>
    </citation>
    <scope>NUCLEOTIDE SEQUENCE [LARGE SCALE GENOMIC DNA]</scope>
    <source>
        <strain evidence="3">cv. Chaw 1501</strain>
        <tissue evidence="2">Young leaves</tissue>
    </source>
</reference>
<organism evidence="2 3">
    <name type="scientific">Cinnamomum micranthum f. kanehirae</name>
    <dbReference type="NCBI Taxonomy" id="337451"/>
    <lineage>
        <taxon>Eukaryota</taxon>
        <taxon>Viridiplantae</taxon>
        <taxon>Streptophyta</taxon>
        <taxon>Embryophyta</taxon>
        <taxon>Tracheophyta</taxon>
        <taxon>Spermatophyta</taxon>
        <taxon>Magnoliopsida</taxon>
        <taxon>Magnoliidae</taxon>
        <taxon>Laurales</taxon>
        <taxon>Lauraceae</taxon>
        <taxon>Cinnamomum</taxon>
    </lineage>
</organism>
<keyword evidence="1" id="KW-0472">Membrane</keyword>
<feature type="transmembrane region" description="Helical" evidence="1">
    <location>
        <begin position="6"/>
        <end position="30"/>
    </location>
</feature>
<gene>
    <name evidence="2" type="ORF">CKAN_00544900</name>
</gene>
<dbReference type="Proteomes" id="UP000283530">
    <property type="component" value="Unassembled WGS sequence"/>
</dbReference>
<evidence type="ECO:0000313" key="3">
    <source>
        <dbReference type="Proteomes" id="UP000283530"/>
    </source>
</evidence>
<keyword evidence="1" id="KW-0812">Transmembrane</keyword>
<evidence type="ECO:0000256" key="1">
    <source>
        <dbReference type="SAM" id="Phobius"/>
    </source>
</evidence>
<evidence type="ECO:0000313" key="2">
    <source>
        <dbReference type="EMBL" id="RWR76981.1"/>
    </source>
</evidence>